<keyword evidence="2" id="KW-1185">Reference proteome</keyword>
<dbReference type="EMBL" id="ACJX03000001">
    <property type="protein sequence ID" value="KRT35509.1"/>
    <property type="molecule type" value="Genomic_DNA"/>
</dbReference>
<protein>
    <submittedName>
        <fullName evidence="1">Uncharacterized protein</fullName>
    </submittedName>
</protein>
<name>A0A0T5XCM8_9BACT</name>
<organism evidence="1 2">
    <name type="scientific">Acetomicrobium hydrogeniformans ATCC BAA-1850</name>
    <dbReference type="NCBI Taxonomy" id="592015"/>
    <lineage>
        <taxon>Bacteria</taxon>
        <taxon>Thermotogati</taxon>
        <taxon>Synergistota</taxon>
        <taxon>Synergistia</taxon>
        <taxon>Synergistales</taxon>
        <taxon>Acetomicrobiaceae</taxon>
        <taxon>Acetomicrobium</taxon>
    </lineage>
</organism>
<sequence>MICLAKEVSSDFHIGLNIYVKRPLCQRYQLLDRVDLFMSEGVSGQGLRP</sequence>
<proteinExistence type="predicted"/>
<evidence type="ECO:0000313" key="2">
    <source>
        <dbReference type="Proteomes" id="UP000005273"/>
    </source>
</evidence>
<dbReference type="STRING" id="592015.HMPREF1705_04667"/>
<evidence type="ECO:0000313" key="1">
    <source>
        <dbReference type="EMBL" id="KRT35509.1"/>
    </source>
</evidence>
<dbReference type="AlphaFoldDB" id="A0A0T5XCM8"/>
<accession>A0A0T5XCM8</accession>
<gene>
    <name evidence="1" type="ORF">HMPREF1705_04667</name>
</gene>
<dbReference type="Proteomes" id="UP000005273">
    <property type="component" value="Unassembled WGS sequence"/>
</dbReference>
<reference evidence="2" key="1">
    <citation type="submission" date="2012-09" db="EMBL/GenBank/DDBJ databases">
        <authorList>
            <person name="Weinstock G."/>
            <person name="Sodergren E."/>
            <person name="Clifton S."/>
            <person name="Fulton L."/>
            <person name="Fulton B."/>
            <person name="Courtney L."/>
            <person name="Fronick C."/>
            <person name="Harrison M."/>
            <person name="Strong C."/>
            <person name="Farmer C."/>
            <person name="Delehaunty K."/>
            <person name="Markovic C."/>
            <person name="Hall O."/>
            <person name="Minx P."/>
            <person name="Tomlinson C."/>
            <person name="Mitreva M."/>
            <person name="Nelson J."/>
            <person name="Hou S."/>
            <person name="Wollam A."/>
            <person name="Pepin K.H."/>
            <person name="Johnson M."/>
            <person name="Bhonagiri V."/>
            <person name="Nash W.E."/>
            <person name="Suruliraj S."/>
            <person name="Warren W."/>
            <person name="Chinwalla A."/>
            <person name="Mardis E.R."/>
            <person name="Wilson R.K."/>
        </authorList>
    </citation>
    <scope>NUCLEOTIDE SEQUENCE [LARGE SCALE GENOMIC DNA]</scope>
    <source>
        <strain evidence="2">OS1</strain>
    </source>
</reference>
<comment type="caution">
    <text evidence="1">The sequence shown here is derived from an EMBL/GenBank/DDBJ whole genome shotgun (WGS) entry which is preliminary data.</text>
</comment>